<accession>A0A914DSR1</accession>
<reference evidence="10" key="1">
    <citation type="submission" date="2022-11" db="UniProtKB">
        <authorList>
            <consortium name="WormBaseParasite"/>
        </authorList>
    </citation>
    <scope>IDENTIFICATION</scope>
</reference>
<evidence type="ECO:0000313" key="9">
    <source>
        <dbReference type="Proteomes" id="UP000887540"/>
    </source>
</evidence>
<dbReference type="GO" id="GO:0016020">
    <property type="term" value="C:membrane"/>
    <property type="evidence" value="ECO:0007669"/>
    <property type="project" value="UniProtKB-SubCell"/>
</dbReference>
<keyword evidence="5 7" id="KW-1133">Transmembrane helix</keyword>
<evidence type="ECO:0000313" key="10">
    <source>
        <dbReference type="WBParaSite" id="ACRNAN_scaffold3912.g11940.t1"/>
    </source>
</evidence>
<comment type="subcellular location">
    <subcellularLocation>
        <location evidence="1">Membrane</location>
    </subcellularLocation>
</comment>
<feature type="domain" description="Cytochrome b561" evidence="8">
    <location>
        <begin position="1"/>
        <end position="127"/>
    </location>
</feature>
<dbReference type="CDD" id="cd08760">
    <property type="entry name" value="Cyt_b561_FRRS1_like"/>
    <property type="match status" value="1"/>
</dbReference>
<dbReference type="WBParaSite" id="ACRNAN_scaffold3912.g11940.t1">
    <property type="protein sequence ID" value="ACRNAN_scaffold3912.g11940.t1"/>
    <property type="gene ID" value="ACRNAN_scaffold3912.g11940"/>
</dbReference>
<dbReference type="InterPro" id="IPR006593">
    <property type="entry name" value="Cyt_b561/ferric_Rdtase_TM"/>
</dbReference>
<dbReference type="Gene3D" id="1.20.120.1770">
    <property type="match status" value="1"/>
</dbReference>
<evidence type="ECO:0000256" key="1">
    <source>
        <dbReference type="ARBA" id="ARBA00004370"/>
    </source>
</evidence>
<evidence type="ECO:0000256" key="5">
    <source>
        <dbReference type="ARBA" id="ARBA00022989"/>
    </source>
</evidence>
<evidence type="ECO:0000256" key="7">
    <source>
        <dbReference type="SAM" id="Phobius"/>
    </source>
</evidence>
<organism evidence="9 10">
    <name type="scientific">Acrobeloides nanus</name>
    <dbReference type="NCBI Taxonomy" id="290746"/>
    <lineage>
        <taxon>Eukaryota</taxon>
        <taxon>Metazoa</taxon>
        <taxon>Ecdysozoa</taxon>
        <taxon>Nematoda</taxon>
        <taxon>Chromadorea</taxon>
        <taxon>Rhabditida</taxon>
        <taxon>Tylenchina</taxon>
        <taxon>Cephalobomorpha</taxon>
        <taxon>Cephaloboidea</taxon>
        <taxon>Cephalobidae</taxon>
        <taxon>Acrobeloides</taxon>
    </lineage>
</organism>
<feature type="transmembrane region" description="Helical" evidence="7">
    <location>
        <begin position="75"/>
        <end position="97"/>
    </location>
</feature>
<feature type="transmembrane region" description="Helical" evidence="7">
    <location>
        <begin position="148"/>
        <end position="175"/>
    </location>
</feature>
<evidence type="ECO:0000256" key="4">
    <source>
        <dbReference type="ARBA" id="ARBA00022982"/>
    </source>
</evidence>
<keyword evidence="4" id="KW-0249">Electron transport</keyword>
<protein>
    <submittedName>
        <fullName evidence="10">Cytochrome b561 domain-containing protein</fullName>
    </submittedName>
</protein>
<name>A0A914DSR1_9BILA</name>
<dbReference type="PROSITE" id="PS50939">
    <property type="entry name" value="CYTOCHROME_B561"/>
    <property type="match status" value="1"/>
</dbReference>
<evidence type="ECO:0000259" key="8">
    <source>
        <dbReference type="PROSITE" id="PS50939"/>
    </source>
</evidence>
<dbReference type="Proteomes" id="UP000887540">
    <property type="component" value="Unplaced"/>
</dbReference>
<evidence type="ECO:0000256" key="3">
    <source>
        <dbReference type="ARBA" id="ARBA00022692"/>
    </source>
</evidence>
<feature type="transmembrane region" description="Helical" evidence="7">
    <location>
        <begin position="33"/>
        <end position="54"/>
    </location>
</feature>
<proteinExistence type="predicted"/>
<evidence type="ECO:0000256" key="2">
    <source>
        <dbReference type="ARBA" id="ARBA00022448"/>
    </source>
</evidence>
<keyword evidence="3 7" id="KW-0812">Transmembrane</keyword>
<dbReference type="AlphaFoldDB" id="A0A914DSR1"/>
<evidence type="ECO:0000256" key="6">
    <source>
        <dbReference type="ARBA" id="ARBA00023136"/>
    </source>
</evidence>
<keyword evidence="6 7" id="KW-0472">Membrane</keyword>
<sequence>MIGGLLAIFIAHEWTWSGPTPHGGDRNYSAAAYHTMFGIFAVCLAFTQPLGALLRCDMGARMRPIFDLAHRLVGMIAWIFAAITITLACKFFGQRHFSNPDASLALCTIFIVITAAVFIISEFLTVYSKIQNDGIEEAFNLERPRRILPIQTLMFAMYILISFGICLAIGIMMAIK</sequence>
<keyword evidence="9" id="KW-1185">Reference proteome</keyword>
<feature type="transmembrane region" description="Helical" evidence="7">
    <location>
        <begin position="103"/>
        <end position="127"/>
    </location>
</feature>
<keyword evidence="2" id="KW-0813">Transport</keyword>